<comment type="similarity">
    <text evidence="1">Belongs to the adenylyl cyclase class-3 family.</text>
</comment>
<accession>A0ABP5T6A1</accession>
<dbReference type="PANTHER" id="PTHR43081">
    <property type="entry name" value="ADENYLATE CYCLASE, TERMINAL-DIFFERENTIATION SPECIFIC-RELATED"/>
    <property type="match status" value="1"/>
</dbReference>
<evidence type="ECO:0000259" key="2">
    <source>
        <dbReference type="PROSITE" id="PS50125"/>
    </source>
</evidence>
<evidence type="ECO:0000313" key="3">
    <source>
        <dbReference type="EMBL" id="GAA2346388.1"/>
    </source>
</evidence>
<dbReference type="RefSeq" id="WP_344130292.1">
    <property type="nucleotide sequence ID" value="NZ_BAAARA010000007.1"/>
</dbReference>
<dbReference type="InterPro" id="IPR029787">
    <property type="entry name" value="Nucleotide_cyclase"/>
</dbReference>
<dbReference type="Gene3D" id="3.30.70.1230">
    <property type="entry name" value="Nucleotide cyclase"/>
    <property type="match status" value="1"/>
</dbReference>
<evidence type="ECO:0000256" key="1">
    <source>
        <dbReference type="ARBA" id="ARBA00005381"/>
    </source>
</evidence>
<dbReference type="EMBL" id="BAAARA010000007">
    <property type="protein sequence ID" value="GAA2346388.1"/>
    <property type="molecule type" value="Genomic_DNA"/>
</dbReference>
<name>A0ABP5T6A1_9PSEU</name>
<proteinExistence type="inferred from homology"/>
<dbReference type="InterPro" id="IPR050697">
    <property type="entry name" value="Adenylyl/Guanylyl_Cyclase_3/4"/>
</dbReference>
<evidence type="ECO:0000313" key="4">
    <source>
        <dbReference type="Proteomes" id="UP001501218"/>
    </source>
</evidence>
<dbReference type="CDD" id="cd07302">
    <property type="entry name" value="CHD"/>
    <property type="match status" value="1"/>
</dbReference>
<dbReference type="InterPro" id="IPR001054">
    <property type="entry name" value="A/G_cyclase"/>
</dbReference>
<gene>
    <name evidence="3" type="ORF">GCM10009854_24140</name>
</gene>
<comment type="caution">
    <text evidence="3">The sequence shown here is derived from an EMBL/GenBank/DDBJ whole genome shotgun (WGS) entry which is preliminary data.</text>
</comment>
<dbReference type="PROSITE" id="PS50125">
    <property type="entry name" value="GUANYLATE_CYCLASE_2"/>
    <property type="match status" value="1"/>
</dbReference>
<dbReference type="SUPFAM" id="SSF55073">
    <property type="entry name" value="Nucleotide cyclase"/>
    <property type="match status" value="1"/>
</dbReference>
<dbReference type="SMART" id="SM00044">
    <property type="entry name" value="CYCc"/>
    <property type="match status" value="1"/>
</dbReference>
<reference evidence="4" key="1">
    <citation type="journal article" date="2019" name="Int. J. Syst. Evol. Microbiol.">
        <title>The Global Catalogue of Microorganisms (GCM) 10K type strain sequencing project: providing services to taxonomists for standard genome sequencing and annotation.</title>
        <authorList>
            <consortium name="The Broad Institute Genomics Platform"/>
            <consortium name="The Broad Institute Genome Sequencing Center for Infectious Disease"/>
            <person name="Wu L."/>
            <person name="Ma J."/>
        </authorList>
    </citation>
    <scope>NUCLEOTIDE SEQUENCE [LARGE SCALE GENOMIC DNA]</scope>
    <source>
        <strain evidence="4">JCM 16221</strain>
    </source>
</reference>
<organism evidence="3 4">
    <name type="scientific">Saccharopolyspora halophila</name>
    <dbReference type="NCBI Taxonomy" id="405551"/>
    <lineage>
        <taxon>Bacteria</taxon>
        <taxon>Bacillati</taxon>
        <taxon>Actinomycetota</taxon>
        <taxon>Actinomycetes</taxon>
        <taxon>Pseudonocardiales</taxon>
        <taxon>Pseudonocardiaceae</taxon>
        <taxon>Saccharopolyspora</taxon>
    </lineage>
</organism>
<dbReference type="PANTHER" id="PTHR43081:SF19">
    <property type="entry name" value="PH-SENSITIVE ADENYLATE CYCLASE RV1264"/>
    <property type="match status" value="1"/>
</dbReference>
<feature type="domain" description="Guanylate cyclase" evidence="2">
    <location>
        <begin position="92"/>
        <end position="204"/>
    </location>
</feature>
<sequence length="254" mass="27111">MIEESGPQRYWGRTANAVRRANQSPGVVGVARGLRRMLPGAVDPAFPAKGSDRVARLILQASGDAPSAAQEFGLAAVQAWQAMTRSADHPVTIMFTDLVGFSTWALHAGDDQVLRLLREVFDVTDDVVSAYGGKVVKSLGDGVMVSFTDADKAIQAASAVGAAVNVVNVDGYRPQLRVGLHRGRPRRVGRDYLGVDVNIASRIADAAGGGEVLASEQVLAAARRDRYVARPRRFRAKGAPNDLSVFAVIPRHDT</sequence>
<protein>
    <submittedName>
        <fullName evidence="3">Adenylate/guanylate cyclase domain-containing protein</fullName>
    </submittedName>
</protein>
<dbReference type="Proteomes" id="UP001501218">
    <property type="component" value="Unassembled WGS sequence"/>
</dbReference>
<dbReference type="Pfam" id="PF00211">
    <property type="entry name" value="Guanylate_cyc"/>
    <property type="match status" value="1"/>
</dbReference>
<keyword evidence="4" id="KW-1185">Reference proteome</keyword>